<dbReference type="AlphaFoldDB" id="A0A101M587"/>
<dbReference type="EMBL" id="LKAM01000001">
    <property type="protein sequence ID" value="KUM51122.1"/>
    <property type="molecule type" value="Genomic_DNA"/>
</dbReference>
<sequence>MIYSHPTELREPQNRGRKGLSASGEDPLSFQSQQKELYLPLQRDQTRIEAKL</sequence>
<reference evidence="2" key="1">
    <citation type="journal article" date="2015" name="Genome Biol. Evol.">
        <title>Organellar Genomes of White Spruce (Picea glauca): Assembly and Annotation.</title>
        <authorList>
            <person name="Jackman S.D."/>
            <person name="Warren R.L."/>
            <person name="Gibb E.A."/>
            <person name="Vandervalk B.P."/>
            <person name="Mohamadi H."/>
            <person name="Chu J."/>
            <person name="Raymond A."/>
            <person name="Pleasance S."/>
            <person name="Coope R."/>
            <person name="Wildung M.R."/>
            <person name="Ritland C.E."/>
            <person name="Bousquet J."/>
            <person name="Jones S.J."/>
            <person name="Bohlmann J."/>
            <person name="Birol I."/>
        </authorList>
    </citation>
    <scope>NUCLEOTIDE SEQUENCE [LARGE SCALE GENOMIC DNA]</scope>
    <source>
        <tissue evidence="2">Flushing bud</tissue>
    </source>
</reference>
<evidence type="ECO:0000256" key="1">
    <source>
        <dbReference type="SAM" id="MobiDB-lite"/>
    </source>
</evidence>
<proteinExistence type="predicted"/>
<organism evidence="2">
    <name type="scientific">Picea glauca</name>
    <name type="common">White spruce</name>
    <name type="synonym">Pinus glauca</name>
    <dbReference type="NCBI Taxonomy" id="3330"/>
    <lineage>
        <taxon>Eukaryota</taxon>
        <taxon>Viridiplantae</taxon>
        <taxon>Streptophyta</taxon>
        <taxon>Embryophyta</taxon>
        <taxon>Tracheophyta</taxon>
        <taxon>Spermatophyta</taxon>
        <taxon>Pinopsida</taxon>
        <taxon>Pinidae</taxon>
        <taxon>Conifers I</taxon>
        <taxon>Pinales</taxon>
        <taxon>Pinaceae</taxon>
        <taxon>Picea</taxon>
    </lineage>
</organism>
<keyword evidence="2" id="KW-0496">Mitochondrion</keyword>
<comment type="caution">
    <text evidence="2">The sequence shown here is derived from an EMBL/GenBank/DDBJ whole genome shotgun (WGS) entry which is preliminary data.</text>
</comment>
<feature type="region of interest" description="Disordered" evidence="1">
    <location>
        <begin position="1"/>
        <end position="43"/>
    </location>
</feature>
<evidence type="ECO:0000313" key="2">
    <source>
        <dbReference type="EMBL" id="KUM51122.1"/>
    </source>
</evidence>
<geneLocation type="mitochondrion" evidence="2"/>
<protein>
    <submittedName>
        <fullName evidence="2">Uncharacterized protein</fullName>
    </submittedName>
</protein>
<gene>
    <name evidence="2" type="ORF">ABT39_MTgene968</name>
</gene>
<accession>A0A101M587</accession>
<name>A0A101M587_PICGL</name>